<evidence type="ECO:0000256" key="6">
    <source>
        <dbReference type="SAM" id="MobiDB-lite"/>
    </source>
</evidence>
<dbReference type="Pfam" id="PF12859">
    <property type="entry name" value="ANAPC1"/>
    <property type="match status" value="2"/>
</dbReference>
<accession>A0AAD5HGB9</accession>
<proteinExistence type="inferred from homology"/>
<dbReference type="InterPro" id="IPR049255">
    <property type="entry name" value="Apc1_N"/>
</dbReference>
<evidence type="ECO:0000256" key="4">
    <source>
        <dbReference type="ARBA" id="ARBA00022776"/>
    </source>
</evidence>
<evidence type="ECO:0000313" key="10">
    <source>
        <dbReference type="Proteomes" id="UP001206595"/>
    </source>
</evidence>
<dbReference type="Gene3D" id="1.25.10.10">
    <property type="entry name" value="Leucine-rich Repeat Variant"/>
    <property type="match status" value="2"/>
</dbReference>
<name>A0AAD5HGB9_UMBRA</name>
<keyword evidence="5" id="KW-0131">Cell cycle</keyword>
<evidence type="ECO:0000256" key="5">
    <source>
        <dbReference type="ARBA" id="ARBA00023306"/>
    </source>
</evidence>
<dbReference type="EMBL" id="MU620903">
    <property type="protein sequence ID" value="KAI8581954.1"/>
    <property type="molecule type" value="Genomic_DNA"/>
</dbReference>
<evidence type="ECO:0000256" key="3">
    <source>
        <dbReference type="ARBA" id="ARBA00022737"/>
    </source>
</evidence>
<protein>
    <recommendedName>
        <fullName evidence="11">Anaphase-promoting complex subunit 1</fullName>
    </recommendedName>
</protein>
<reference evidence="9" key="1">
    <citation type="submission" date="2021-06" db="EMBL/GenBank/DDBJ databases">
        <authorList>
            <consortium name="DOE Joint Genome Institute"/>
            <person name="Mondo S.J."/>
            <person name="Amses K.R."/>
            <person name="Simmons D.R."/>
            <person name="Longcore J.E."/>
            <person name="Seto K."/>
            <person name="Alves G.H."/>
            <person name="Bonds A.E."/>
            <person name="Quandt C.A."/>
            <person name="Davis W.J."/>
            <person name="Chang Y."/>
            <person name="Letcher P.M."/>
            <person name="Powell M.J."/>
            <person name="Kuo A."/>
            <person name="Labutti K."/>
            <person name="Pangilinan J."/>
            <person name="Andreopoulos W."/>
            <person name="Tritt A."/>
            <person name="Riley R."/>
            <person name="Hundley H."/>
            <person name="Johnson J."/>
            <person name="Lipzen A."/>
            <person name="Barry K."/>
            <person name="Berbee M.L."/>
            <person name="Buchler N.E."/>
            <person name="Grigoriev I.V."/>
            <person name="Spatafora J.W."/>
            <person name="Stajich J.E."/>
            <person name="James T.Y."/>
        </authorList>
    </citation>
    <scope>NUCLEOTIDE SEQUENCE</scope>
    <source>
        <strain evidence="9">AG</strain>
    </source>
</reference>
<dbReference type="Pfam" id="PF21282">
    <property type="entry name" value="APC1_3rd"/>
    <property type="match status" value="1"/>
</dbReference>
<feature type="compositionally biased region" description="Pro residues" evidence="6">
    <location>
        <begin position="459"/>
        <end position="468"/>
    </location>
</feature>
<comment type="caution">
    <text evidence="9">The sequence shown here is derived from an EMBL/GenBank/DDBJ whole genome shotgun (WGS) entry which is preliminary data.</text>
</comment>
<comment type="similarity">
    <text evidence="1">Belongs to the APC1 family.</text>
</comment>
<evidence type="ECO:0008006" key="11">
    <source>
        <dbReference type="Google" id="ProtNLM"/>
    </source>
</evidence>
<evidence type="ECO:0000256" key="1">
    <source>
        <dbReference type="ARBA" id="ARBA00010547"/>
    </source>
</evidence>
<keyword evidence="4" id="KW-0498">Mitosis</keyword>
<dbReference type="PANTHER" id="PTHR12827:SF3">
    <property type="entry name" value="ANAPHASE-PROMOTING COMPLEX SUBUNIT 1"/>
    <property type="match status" value="1"/>
</dbReference>
<dbReference type="InterPro" id="IPR011989">
    <property type="entry name" value="ARM-like"/>
</dbReference>
<feature type="domain" description="Anaphase-promoting complex subunit 1 N-terminal" evidence="7">
    <location>
        <begin position="87"/>
        <end position="291"/>
    </location>
</feature>
<dbReference type="PANTHER" id="PTHR12827">
    <property type="entry name" value="MEIOTIC CHECKPOINT REGULATOR TSG24 FAMILY MEMBER"/>
    <property type="match status" value="1"/>
</dbReference>
<sequence>MALKVQDIKVFSPRGERYIRHNPHLADSVGTFEEVDFSAFLLSNDHSPRKKRSVPETQSYHISFSGNRGKLPVAGKYDEVAKSYQSLPYQTFENQAADIEEELYIIGSTLVWSRGDQVIKSFNFDQDKQHIRTALIGWFPYDEDLLEPTLTNIQGLPFRQTSQLATAPVDSQRKLTTGVVDNVEATQSPLKRRYTNQGFDISSHMDNGSRHGEQPYSLSYSTKKTKSDLSPPFLALTKTCDEKKLQKAICIVLKDIAKIHFISGHTFSVHLPFPVHTGRAMDVGVILERRQGYQELNSNGQGARFEHKDTKPTGKGVAANAPLLVIIHPREEPTVLSVTDTISYDMAKKELRLTEPILPLTDDNHELKFVTTCDSRSDESRLLVTYHKKEMSHYIWRYASHVYDNSTSSTEKESSTLARKEELIRAANEAYHSPTTTPVKQTGKRNIRQTSSVAITSTPPKPTTPPPLTRKDSFVQYHDDLSSETDFLHTSEYADSSFERRNHSGAYIELLWSEKRTTRSSSGRTTDKSTEVFMAHDLDGSELVCIHDNHSNTLIGINVTALVNVRRGRGVKAFEFKASAAQSIRATRHNYYDILLIQNGKVKLWIGSGTALVDISLPNNIHELDAGLNSPPDNTKRKELRTLVRQLSMSEETLSVTELKDPTHNKVNITMSNSRTYRITVDFTPKSSLVQDCLMALSFAVPINVFQSIRQRFMYHQYSEEWKSEAADSLADEWDHFASAILCFLHGDEMEREELLASLENDNVSVSTDFLDQPAYSNLISGLKLGDDIQGIIGHQSDNETSQAQYSMIKKWIYKSLESYEKRKPEESLISNITSVVLGLHLIWEDLRLDKYRKQDTMNMGLLLIQLATILQWDEWKIYYIDSSIPDISYDHPAFQINSIDVQNHILSQFPPDFGAWVQDHTQGVDPSRGPLPPFPLPQDLFPYPGMMANPILRKRTLCLLLQRLSSIFVVYSDPLRDASSVVLLLISVGFNQGDLAKLPNNVSKPIYDMLESYKSNPPADWPVEAYNMIGREDIAEQIKGESQNSTNDLDIDVTHVNDRRKTHMLVEEALAFESESKNSEYEEIPTRSIQKMRFGHVGVIDTARAILDSSVVSEITVPEHLDMSDEDLSVEHQTHLTNLSHRTLALGIGRGILSFGTCQPDPTKAFPIAELVLSAKVLPMRTVVQFDISTLPKDYLDWPAFHNGVAAGMRISPDVPVNGSWILYNKPEELNPSHGGFLLALGLTGHLRRLPIVDWYRYLTENCDLASAGFILGVAAAYCGSRDGKVTKLLSMHLPSLLPLDSTDLGHSHLTQTTCILGIGLVYMGSCDRRMASVMVDEISRSNDILPEDAAKCHPESRALTAGFALGFITLGQGDNTIGLADLGIKERLFGFMDEKLALPNVPGYNSSKTSSRSNRRINLDVTAPGAMIAIGLMYLKTEDVRIAEKIALPDTLPMLDYIRPDFLLLRVLSRNLIMWSHIKPTEAWIQEQLPDFIENALNDNTIYPQEHGASYCDMEILQQAASNIIAGCCLSIGLRYAGSRNEEAFRCLLKQFDFFAKRSQSTASNFQQKITRSLMKACRDIVATAASIVMAGTGNQELWERLSSLHDRIGPDVNYGSHMATHMAAGLLFTGGGKYTLGTSNLAIATLLCSFYPFFPTVADDNMYHLQAFRHLWALALECRWLIPRDIENDQPCRLPLTVTVFDDDPSIALSARKHRDINVVAPLVVPDFGLIKSIKVDSPRYWPLVINMQEDVRSANNIIHRGILYVKRKKGHETYDADPKGRRSVH</sequence>
<dbReference type="GO" id="GO:0060090">
    <property type="term" value="F:molecular adaptor activity"/>
    <property type="evidence" value="ECO:0007669"/>
    <property type="project" value="TreeGrafter"/>
</dbReference>
<dbReference type="Proteomes" id="UP001206595">
    <property type="component" value="Unassembled WGS sequence"/>
</dbReference>
<dbReference type="InterPro" id="IPR024990">
    <property type="entry name" value="Apc1"/>
</dbReference>
<dbReference type="GO" id="GO:0051301">
    <property type="term" value="P:cell division"/>
    <property type="evidence" value="ECO:0007669"/>
    <property type="project" value="UniProtKB-KW"/>
</dbReference>
<dbReference type="GO" id="GO:0005680">
    <property type="term" value="C:anaphase-promoting complex"/>
    <property type="evidence" value="ECO:0007669"/>
    <property type="project" value="InterPro"/>
</dbReference>
<evidence type="ECO:0000256" key="2">
    <source>
        <dbReference type="ARBA" id="ARBA00022618"/>
    </source>
</evidence>
<dbReference type="RefSeq" id="XP_051446958.1">
    <property type="nucleotide sequence ID" value="XM_051587193.1"/>
</dbReference>
<dbReference type="GeneID" id="75912540"/>
<dbReference type="GO" id="GO:0031145">
    <property type="term" value="P:anaphase-promoting complex-dependent catabolic process"/>
    <property type="evidence" value="ECO:0007669"/>
    <property type="project" value="TreeGrafter"/>
</dbReference>
<feature type="region of interest" description="Disordered" evidence="6">
    <location>
        <begin position="199"/>
        <end position="227"/>
    </location>
</feature>
<dbReference type="GO" id="GO:0070979">
    <property type="term" value="P:protein K11-linked ubiquitination"/>
    <property type="evidence" value="ECO:0007669"/>
    <property type="project" value="TreeGrafter"/>
</dbReference>
<gene>
    <name evidence="9" type="ORF">K450DRAFT_230079</name>
</gene>
<keyword evidence="10" id="KW-1185">Reference proteome</keyword>
<dbReference type="GO" id="GO:0007091">
    <property type="term" value="P:metaphase/anaphase transition of mitotic cell cycle"/>
    <property type="evidence" value="ECO:0007669"/>
    <property type="project" value="TreeGrafter"/>
</dbReference>
<organism evidence="9 10">
    <name type="scientific">Umbelopsis ramanniana AG</name>
    <dbReference type="NCBI Taxonomy" id="1314678"/>
    <lineage>
        <taxon>Eukaryota</taxon>
        <taxon>Fungi</taxon>
        <taxon>Fungi incertae sedis</taxon>
        <taxon>Mucoromycota</taxon>
        <taxon>Mucoromycotina</taxon>
        <taxon>Umbelopsidomycetes</taxon>
        <taxon>Umbelopsidales</taxon>
        <taxon>Umbelopsidaceae</taxon>
        <taxon>Umbelopsis</taxon>
    </lineage>
</organism>
<feature type="region of interest" description="Disordered" evidence="6">
    <location>
        <begin position="427"/>
        <end position="471"/>
    </location>
</feature>
<feature type="domain" description="Anaphase-promoting complex subunit 1 beta-sandwich" evidence="8">
    <location>
        <begin position="1682"/>
        <end position="1771"/>
    </location>
</feature>
<keyword evidence="3" id="KW-0677">Repeat</keyword>
<feature type="domain" description="Anaphase-promoting complex subunit 1 N-terminal" evidence="7">
    <location>
        <begin position="517"/>
        <end position="739"/>
    </location>
</feature>
<evidence type="ECO:0000313" key="9">
    <source>
        <dbReference type="EMBL" id="KAI8581954.1"/>
    </source>
</evidence>
<reference evidence="9" key="2">
    <citation type="journal article" date="2022" name="Proc. Natl. Acad. Sci. U.S.A.">
        <title>Diploid-dominant life cycles characterize the early evolution of Fungi.</title>
        <authorList>
            <person name="Amses K.R."/>
            <person name="Simmons D.R."/>
            <person name="Longcore J.E."/>
            <person name="Mondo S.J."/>
            <person name="Seto K."/>
            <person name="Jeronimo G.H."/>
            <person name="Bonds A.E."/>
            <person name="Quandt C.A."/>
            <person name="Davis W.J."/>
            <person name="Chang Y."/>
            <person name="Federici B.A."/>
            <person name="Kuo A."/>
            <person name="LaButti K."/>
            <person name="Pangilinan J."/>
            <person name="Andreopoulos W."/>
            <person name="Tritt A."/>
            <person name="Riley R."/>
            <person name="Hundley H."/>
            <person name="Johnson J."/>
            <person name="Lipzen A."/>
            <person name="Barry K."/>
            <person name="Lang B.F."/>
            <person name="Cuomo C.A."/>
            <person name="Buchler N.E."/>
            <person name="Grigoriev I.V."/>
            <person name="Spatafora J.W."/>
            <person name="Stajich J.E."/>
            <person name="James T.Y."/>
        </authorList>
    </citation>
    <scope>NUCLEOTIDE SEQUENCE</scope>
    <source>
        <strain evidence="9">AG</strain>
    </source>
</reference>
<dbReference type="InterPro" id="IPR048971">
    <property type="entry name" value="Apc1_3rd"/>
</dbReference>
<evidence type="ECO:0000259" key="7">
    <source>
        <dbReference type="Pfam" id="PF12859"/>
    </source>
</evidence>
<evidence type="ECO:0000259" key="8">
    <source>
        <dbReference type="Pfam" id="PF21282"/>
    </source>
</evidence>
<keyword evidence="2" id="KW-0132">Cell division</keyword>